<proteinExistence type="predicted"/>
<dbReference type="Proteomes" id="UP000265520">
    <property type="component" value="Unassembled WGS sequence"/>
</dbReference>
<evidence type="ECO:0000313" key="2">
    <source>
        <dbReference type="Proteomes" id="UP000265520"/>
    </source>
</evidence>
<evidence type="ECO:0000313" key="1">
    <source>
        <dbReference type="EMBL" id="MCH86004.1"/>
    </source>
</evidence>
<organism evidence="1 2">
    <name type="scientific">Trifolium medium</name>
    <dbReference type="NCBI Taxonomy" id="97028"/>
    <lineage>
        <taxon>Eukaryota</taxon>
        <taxon>Viridiplantae</taxon>
        <taxon>Streptophyta</taxon>
        <taxon>Embryophyta</taxon>
        <taxon>Tracheophyta</taxon>
        <taxon>Spermatophyta</taxon>
        <taxon>Magnoliopsida</taxon>
        <taxon>eudicotyledons</taxon>
        <taxon>Gunneridae</taxon>
        <taxon>Pentapetalae</taxon>
        <taxon>rosids</taxon>
        <taxon>fabids</taxon>
        <taxon>Fabales</taxon>
        <taxon>Fabaceae</taxon>
        <taxon>Papilionoideae</taxon>
        <taxon>50 kb inversion clade</taxon>
        <taxon>NPAAA clade</taxon>
        <taxon>Hologalegina</taxon>
        <taxon>IRL clade</taxon>
        <taxon>Trifolieae</taxon>
        <taxon>Trifolium</taxon>
    </lineage>
</organism>
<sequence>FLGIKMGRTRFPQTAPLILPVDQSGLLASKTVLEQSIGGGEGIYRAPNTGSKVPLMEGEAVILPIKSCQDFSLDGGRGCYFALILVELFHISGIVDKLV</sequence>
<keyword evidence="2" id="KW-1185">Reference proteome</keyword>
<name>A0A392MID4_9FABA</name>
<reference evidence="1 2" key="1">
    <citation type="journal article" date="2018" name="Front. Plant Sci.">
        <title>Red Clover (Trifolium pratense) and Zigzag Clover (T. medium) - A Picture of Genomic Similarities and Differences.</title>
        <authorList>
            <person name="Dluhosova J."/>
            <person name="Istvanek J."/>
            <person name="Nedelnik J."/>
            <person name="Repkova J."/>
        </authorList>
    </citation>
    <scope>NUCLEOTIDE SEQUENCE [LARGE SCALE GENOMIC DNA]</scope>
    <source>
        <strain evidence="2">cv. 10/8</strain>
        <tissue evidence="1">Leaf</tissue>
    </source>
</reference>
<feature type="non-terminal residue" evidence="1">
    <location>
        <position position="1"/>
    </location>
</feature>
<dbReference type="EMBL" id="LXQA010009556">
    <property type="protein sequence ID" value="MCH86004.1"/>
    <property type="molecule type" value="Genomic_DNA"/>
</dbReference>
<protein>
    <submittedName>
        <fullName evidence="1">Uncharacterized protein</fullName>
    </submittedName>
</protein>
<comment type="caution">
    <text evidence="1">The sequence shown here is derived from an EMBL/GenBank/DDBJ whole genome shotgun (WGS) entry which is preliminary data.</text>
</comment>
<dbReference type="AlphaFoldDB" id="A0A392MID4"/>
<gene>
    <name evidence="1" type="ORF">A2U01_0006858</name>
</gene>
<accession>A0A392MID4</accession>